<keyword evidence="3" id="KW-1185">Reference proteome</keyword>
<evidence type="ECO:0000256" key="1">
    <source>
        <dbReference type="SAM" id="MobiDB-lite"/>
    </source>
</evidence>
<name>A0AA35V4C7_LACSI</name>
<proteinExistence type="predicted"/>
<reference evidence="2" key="1">
    <citation type="submission" date="2023-04" db="EMBL/GenBank/DDBJ databases">
        <authorList>
            <person name="Vijverberg K."/>
            <person name="Xiong W."/>
            <person name="Schranz E."/>
        </authorList>
    </citation>
    <scope>NUCLEOTIDE SEQUENCE</scope>
</reference>
<feature type="region of interest" description="Disordered" evidence="1">
    <location>
        <begin position="143"/>
        <end position="206"/>
    </location>
</feature>
<dbReference type="AlphaFoldDB" id="A0AA35V4C7"/>
<evidence type="ECO:0000313" key="3">
    <source>
        <dbReference type="Proteomes" id="UP001177003"/>
    </source>
</evidence>
<feature type="compositionally biased region" description="Polar residues" evidence="1">
    <location>
        <begin position="64"/>
        <end position="76"/>
    </location>
</feature>
<sequence>MKEEEERSKIEKGKEGATMDLMQVLLASTKEVKEQNDGFVDVVKKTKGNNGNLLSKEATVGEKQFSSQGHQGNFSKNEGAGVFAGNRKQGQKGNYPKIGNSGASAGIRYQGYNGNNQENLEFSFDRGGKTGGKNGQGYYGNIEPMKGKSNDSKIEQGQSWKSNKVMGKNKDGGDVSEVKGFVGNSSMSRPDQEAKKSEAGVNFNGNRQGYIPKSGARFQNQYYGLLLKSISLILYKKGTADLILYKNSRTDTYLSL</sequence>
<feature type="region of interest" description="Disordered" evidence="1">
    <location>
        <begin position="45"/>
        <end position="104"/>
    </location>
</feature>
<evidence type="ECO:0000313" key="2">
    <source>
        <dbReference type="EMBL" id="CAI9270581.1"/>
    </source>
</evidence>
<gene>
    <name evidence="2" type="ORF">LSALG_LOCUS10885</name>
</gene>
<dbReference type="Proteomes" id="UP001177003">
    <property type="component" value="Chromosome 2"/>
</dbReference>
<organism evidence="2 3">
    <name type="scientific">Lactuca saligna</name>
    <name type="common">Willowleaf lettuce</name>
    <dbReference type="NCBI Taxonomy" id="75948"/>
    <lineage>
        <taxon>Eukaryota</taxon>
        <taxon>Viridiplantae</taxon>
        <taxon>Streptophyta</taxon>
        <taxon>Embryophyta</taxon>
        <taxon>Tracheophyta</taxon>
        <taxon>Spermatophyta</taxon>
        <taxon>Magnoliopsida</taxon>
        <taxon>eudicotyledons</taxon>
        <taxon>Gunneridae</taxon>
        <taxon>Pentapetalae</taxon>
        <taxon>asterids</taxon>
        <taxon>campanulids</taxon>
        <taxon>Asterales</taxon>
        <taxon>Asteraceae</taxon>
        <taxon>Cichorioideae</taxon>
        <taxon>Cichorieae</taxon>
        <taxon>Lactucinae</taxon>
        <taxon>Lactuca</taxon>
    </lineage>
</organism>
<feature type="compositionally biased region" description="Basic and acidic residues" evidence="1">
    <location>
        <begin position="145"/>
        <end position="154"/>
    </location>
</feature>
<accession>A0AA35V4C7</accession>
<feature type="compositionally biased region" description="Basic and acidic residues" evidence="1">
    <location>
        <begin position="168"/>
        <end position="177"/>
    </location>
</feature>
<dbReference type="EMBL" id="OX465078">
    <property type="protein sequence ID" value="CAI9270581.1"/>
    <property type="molecule type" value="Genomic_DNA"/>
</dbReference>
<protein>
    <submittedName>
        <fullName evidence="2">Uncharacterized protein</fullName>
    </submittedName>
</protein>